<reference evidence="4" key="1">
    <citation type="submission" date="2016-05" db="EMBL/GenBank/DDBJ databases">
        <title>Comparative genomics of biotechnologically important yeasts.</title>
        <authorList>
            <consortium name="DOE Joint Genome Institute"/>
            <person name="Riley R."/>
            <person name="Haridas S."/>
            <person name="Wolfe K.H."/>
            <person name="Lopes M.R."/>
            <person name="Hittinger C.T."/>
            <person name="Goker M."/>
            <person name="Salamov A."/>
            <person name="Wisecaver J."/>
            <person name="Long T.M."/>
            <person name="Aerts A.L."/>
            <person name="Barry K."/>
            <person name="Choi C."/>
            <person name="Clum A."/>
            <person name="Coughlan A.Y."/>
            <person name="Deshpande S."/>
            <person name="Douglass A.P."/>
            <person name="Hanson S.J."/>
            <person name="Klenk H.-P."/>
            <person name="Labutti K."/>
            <person name="Lapidus A."/>
            <person name="Lindquist E."/>
            <person name="Lipzen A."/>
            <person name="Meier-Kolthoff J.P."/>
            <person name="Ohm R.A."/>
            <person name="Otillar R.P."/>
            <person name="Pangilinan J."/>
            <person name="Peng Y."/>
            <person name="Rokas A."/>
            <person name="Rosa C.A."/>
            <person name="Scheuner C."/>
            <person name="Sibirny A.A."/>
            <person name="Slot J.C."/>
            <person name="Stielow J.B."/>
            <person name="Sun H."/>
            <person name="Kurtzman C.P."/>
            <person name="Blackwell M."/>
            <person name="Grigoriev I.V."/>
            <person name="Jeffries T.W."/>
        </authorList>
    </citation>
    <scope>NUCLEOTIDE SEQUENCE [LARGE SCALE GENOMIC DNA]</scope>
    <source>
        <strain evidence="4">NRRL Y-12698</strain>
    </source>
</reference>
<gene>
    <name evidence="3" type="ORF">BABINDRAFT_24458</name>
</gene>
<feature type="coiled-coil region" evidence="1">
    <location>
        <begin position="31"/>
        <end position="58"/>
    </location>
</feature>
<dbReference type="RefSeq" id="XP_018986206.1">
    <property type="nucleotide sequence ID" value="XM_019131329.1"/>
</dbReference>
<accession>A0A1E3QTA0</accession>
<evidence type="ECO:0000313" key="3">
    <source>
        <dbReference type="EMBL" id="ODQ80878.1"/>
    </source>
</evidence>
<dbReference type="AlphaFoldDB" id="A0A1E3QTA0"/>
<sequence>KPSLAQFQVAIFNTLLLSSLVYLTANLAWLYLDKQEVEQELIQDMARLEQEFKTVLDEKKAEHKDE</sequence>
<evidence type="ECO:0000256" key="2">
    <source>
        <dbReference type="SAM" id="Phobius"/>
    </source>
</evidence>
<feature type="transmembrane region" description="Helical" evidence="2">
    <location>
        <begin position="6"/>
        <end position="32"/>
    </location>
</feature>
<keyword evidence="2" id="KW-1133">Transmembrane helix</keyword>
<feature type="non-terminal residue" evidence="3">
    <location>
        <position position="1"/>
    </location>
</feature>
<name>A0A1E3QTA0_9ASCO</name>
<dbReference type="Proteomes" id="UP000094336">
    <property type="component" value="Unassembled WGS sequence"/>
</dbReference>
<keyword evidence="1" id="KW-0175">Coiled coil</keyword>
<dbReference type="GeneID" id="30149182"/>
<keyword evidence="2" id="KW-0472">Membrane</keyword>
<keyword evidence="4" id="KW-1185">Reference proteome</keyword>
<evidence type="ECO:0000313" key="4">
    <source>
        <dbReference type="Proteomes" id="UP000094336"/>
    </source>
</evidence>
<evidence type="ECO:0000256" key="1">
    <source>
        <dbReference type="SAM" id="Coils"/>
    </source>
</evidence>
<feature type="non-terminal residue" evidence="3">
    <location>
        <position position="66"/>
    </location>
</feature>
<proteinExistence type="predicted"/>
<organism evidence="3 4">
    <name type="scientific">Babjeviella inositovora NRRL Y-12698</name>
    <dbReference type="NCBI Taxonomy" id="984486"/>
    <lineage>
        <taxon>Eukaryota</taxon>
        <taxon>Fungi</taxon>
        <taxon>Dikarya</taxon>
        <taxon>Ascomycota</taxon>
        <taxon>Saccharomycotina</taxon>
        <taxon>Pichiomycetes</taxon>
        <taxon>Serinales incertae sedis</taxon>
        <taxon>Babjeviella</taxon>
    </lineage>
</organism>
<protein>
    <submittedName>
        <fullName evidence="3">Uncharacterized protein</fullName>
    </submittedName>
</protein>
<dbReference type="EMBL" id="KV454429">
    <property type="protein sequence ID" value="ODQ80878.1"/>
    <property type="molecule type" value="Genomic_DNA"/>
</dbReference>
<keyword evidence="2" id="KW-0812">Transmembrane</keyword>